<evidence type="ECO:0000256" key="1">
    <source>
        <dbReference type="ARBA" id="ARBA00009981"/>
    </source>
</evidence>
<keyword evidence="3" id="KW-0175">Coiled coil</keyword>
<comment type="function">
    <text evidence="2">Antitoxin component of a type II toxin-antitoxin (TA) system.</text>
</comment>
<dbReference type="Proteomes" id="UP000199519">
    <property type="component" value="Unassembled WGS sequence"/>
</dbReference>
<protein>
    <recommendedName>
        <fullName evidence="2">Antitoxin</fullName>
    </recommendedName>
</protein>
<evidence type="ECO:0000313" key="8">
    <source>
        <dbReference type="EMBL" id="SES61406.1"/>
    </source>
</evidence>
<dbReference type="EMBL" id="FNBJ01000001">
    <property type="protein sequence ID" value="SDE74632.1"/>
    <property type="molecule type" value="Genomic_DNA"/>
</dbReference>
<feature type="coiled-coil region" evidence="3">
    <location>
        <begin position="38"/>
        <end position="68"/>
    </location>
</feature>
<dbReference type="EMBL" id="FNEH01000007">
    <property type="protein sequence ID" value="SDI50857.1"/>
    <property type="molecule type" value="Genomic_DNA"/>
</dbReference>
<evidence type="ECO:0000313" key="7">
    <source>
        <dbReference type="EMBL" id="SDI50857.1"/>
    </source>
</evidence>
<dbReference type="Pfam" id="PF02604">
    <property type="entry name" value="PhdYeFM_antitox"/>
    <property type="match status" value="1"/>
</dbReference>
<dbReference type="InterPro" id="IPR036165">
    <property type="entry name" value="YefM-like_sf"/>
</dbReference>
<evidence type="ECO:0000313" key="13">
    <source>
        <dbReference type="Proteomes" id="UP000247389"/>
    </source>
</evidence>
<gene>
    <name evidence="9" type="ORF">C7954_1039</name>
    <name evidence="4" type="ORF">C8C78_103136</name>
    <name evidence="5" type="ORF">SAMN04488597_11383</name>
    <name evidence="6" type="ORF">SAMN04488598_101276</name>
    <name evidence="8" type="ORF">SAMN04515652_10115</name>
    <name evidence="7" type="ORF">SAMN04515654_107128</name>
</gene>
<sequence>MVSSSEIVCNFSKMLDKTKESPLFITRNNDIEDIMMDIEEYEMLLEKIEFLEDQLEDAHMEEVIAKRKENFDLKDAVK</sequence>
<evidence type="ECO:0000313" key="14">
    <source>
        <dbReference type="Proteomes" id="UP000295472"/>
    </source>
</evidence>
<dbReference type="Proteomes" id="UP000295472">
    <property type="component" value="Unassembled WGS sequence"/>
</dbReference>
<dbReference type="Proteomes" id="UP000198612">
    <property type="component" value="Unassembled WGS sequence"/>
</dbReference>
<evidence type="ECO:0000313" key="11">
    <source>
        <dbReference type="Proteomes" id="UP000198945"/>
    </source>
</evidence>
<evidence type="ECO:0000256" key="3">
    <source>
        <dbReference type="SAM" id="Coils"/>
    </source>
</evidence>
<name>A0A1G6PCD1_9FIRM</name>
<comment type="similarity">
    <text evidence="1 2">Belongs to the phD/YefM antitoxin family.</text>
</comment>
<dbReference type="InterPro" id="IPR006442">
    <property type="entry name" value="Antitoxin_Phd/YefM"/>
</dbReference>
<dbReference type="Proteomes" id="UP000247389">
    <property type="component" value="Unassembled WGS sequence"/>
</dbReference>
<dbReference type="EMBL" id="FMYT01000013">
    <property type="protein sequence ID" value="SDC77087.1"/>
    <property type="molecule type" value="Genomic_DNA"/>
</dbReference>
<dbReference type="EMBL" id="FOHG01000001">
    <property type="protein sequence ID" value="SES61406.1"/>
    <property type="molecule type" value="Genomic_DNA"/>
</dbReference>
<evidence type="ECO:0000313" key="6">
    <source>
        <dbReference type="EMBL" id="SDE74632.1"/>
    </source>
</evidence>
<reference evidence="7 11" key="1">
    <citation type="submission" date="2016-10" db="EMBL/GenBank/DDBJ databases">
        <authorList>
            <person name="de Groot N.N."/>
        </authorList>
    </citation>
    <scope>NUCLEOTIDE SEQUENCE [LARGE SCALE GENOMIC DNA]</scope>
    <source>
        <strain evidence="7 11">WG7</strain>
    </source>
</reference>
<dbReference type="SUPFAM" id="SSF143120">
    <property type="entry name" value="YefM-like"/>
    <property type="match status" value="1"/>
</dbReference>
<evidence type="ECO:0000313" key="10">
    <source>
        <dbReference type="Proteomes" id="UP000198612"/>
    </source>
</evidence>
<dbReference type="EMBL" id="SOEF01000003">
    <property type="protein sequence ID" value="TDX46807.1"/>
    <property type="molecule type" value="Genomic_DNA"/>
</dbReference>
<keyword evidence="12" id="KW-1185">Reference proteome</keyword>
<dbReference type="Proteomes" id="UP000324896">
    <property type="component" value="Unassembled WGS sequence"/>
</dbReference>
<reference evidence="4 13" key="3">
    <citation type="submission" date="2018-04" db="EMBL/GenBank/DDBJ databases">
        <title>Subsurface microbial communities from deep shales in Ohio and West Virginia, USA.</title>
        <authorList>
            <person name="Wrighton K."/>
        </authorList>
    </citation>
    <scope>NUCLEOTIDE SEQUENCE [LARGE SCALE GENOMIC DNA]</scope>
    <source>
        <strain evidence="9 14">DSMZ 11287</strain>
        <strain evidence="4 13">MSL28</strain>
    </source>
</reference>
<dbReference type="EMBL" id="QICM01000003">
    <property type="protein sequence ID" value="PXV69422.1"/>
    <property type="molecule type" value="Genomic_DNA"/>
</dbReference>
<dbReference type="Proteomes" id="UP000198945">
    <property type="component" value="Unassembled WGS sequence"/>
</dbReference>
<evidence type="ECO:0000313" key="9">
    <source>
        <dbReference type="EMBL" id="TDX46807.1"/>
    </source>
</evidence>
<evidence type="ECO:0000313" key="4">
    <source>
        <dbReference type="EMBL" id="PXV69422.1"/>
    </source>
</evidence>
<organism evidence="5 15">
    <name type="scientific">Halanaerobium congolense</name>
    <dbReference type="NCBI Taxonomy" id="54121"/>
    <lineage>
        <taxon>Bacteria</taxon>
        <taxon>Bacillati</taxon>
        <taxon>Bacillota</taxon>
        <taxon>Clostridia</taxon>
        <taxon>Halanaerobiales</taxon>
        <taxon>Halanaerobiaceae</taxon>
        <taxon>Halanaerobium</taxon>
    </lineage>
</organism>
<evidence type="ECO:0000313" key="12">
    <source>
        <dbReference type="Proteomes" id="UP000199519"/>
    </source>
</evidence>
<dbReference type="RefSeq" id="WP_223174530.1">
    <property type="nucleotide sequence ID" value="NZ_FMYT01000013.1"/>
</dbReference>
<evidence type="ECO:0000256" key="2">
    <source>
        <dbReference type="RuleBase" id="RU362080"/>
    </source>
</evidence>
<evidence type="ECO:0000313" key="15">
    <source>
        <dbReference type="Proteomes" id="UP000324896"/>
    </source>
</evidence>
<dbReference type="AlphaFoldDB" id="A0A1G6PCD1"/>
<reference evidence="10 12" key="2">
    <citation type="submission" date="2016-10" db="EMBL/GenBank/DDBJ databases">
        <authorList>
            <person name="Varghese N."/>
            <person name="Submissions S."/>
        </authorList>
    </citation>
    <scope>NUCLEOTIDE SEQUENCE [LARGE SCALE GENOMIC DNA]</scope>
    <source>
        <strain evidence="5 15">WG10</strain>
        <strain evidence="6 12">WG2</strain>
        <strain evidence="8 10">WG5</strain>
    </source>
</reference>
<proteinExistence type="inferred from homology"/>
<accession>A0A1G6PCD1</accession>
<evidence type="ECO:0000313" key="5">
    <source>
        <dbReference type="EMBL" id="SDC77087.1"/>
    </source>
</evidence>
<dbReference type="Gene3D" id="3.40.1620.10">
    <property type="entry name" value="YefM-like domain"/>
    <property type="match status" value="1"/>
</dbReference>